<dbReference type="InterPro" id="IPR003593">
    <property type="entry name" value="AAA+_ATPase"/>
</dbReference>
<feature type="non-terminal residue" evidence="3">
    <location>
        <position position="1"/>
    </location>
</feature>
<dbReference type="InterPro" id="IPR027417">
    <property type="entry name" value="P-loop_NTPase"/>
</dbReference>
<name>A0A955RW68_UNCKA</name>
<keyword evidence="3" id="KW-0378">Hydrolase</keyword>
<keyword evidence="3" id="KW-0547">Nucleotide-binding</keyword>
<gene>
    <name evidence="3" type="ORF">KC573_01735</name>
</gene>
<dbReference type="GO" id="GO:1990077">
    <property type="term" value="C:primosome complex"/>
    <property type="evidence" value="ECO:0007669"/>
    <property type="project" value="UniProtKB-KW"/>
</dbReference>
<dbReference type="EMBL" id="JAGQKY010000058">
    <property type="protein sequence ID" value="MCA9397524.1"/>
    <property type="molecule type" value="Genomic_DNA"/>
</dbReference>
<accession>A0A955RW68</accession>
<reference evidence="3" key="2">
    <citation type="journal article" date="2021" name="Microbiome">
        <title>Successional dynamics and alternative stable states in a saline activated sludge microbial community over 9 years.</title>
        <authorList>
            <person name="Wang Y."/>
            <person name="Ye J."/>
            <person name="Ju F."/>
            <person name="Liu L."/>
            <person name="Boyd J.A."/>
            <person name="Deng Y."/>
            <person name="Parks D.H."/>
            <person name="Jiang X."/>
            <person name="Yin X."/>
            <person name="Woodcroft B.J."/>
            <person name="Tyson G.W."/>
            <person name="Hugenholtz P."/>
            <person name="Polz M.F."/>
            <person name="Zhang T."/>
        </authorList>
    </citation>
    <scope>NUCLEOTIDE SEQUENCE</scope>
    <source>
        <strain evidence="3">HKST-UBA02</strain>
    </source>
</reference>
<dbReference type="GO" id="GO:0005829">
    <property type="term" value="C:cytosol"/>
    <property type="evidence" value="ECO:0007669"/>
    <property type="project" value="TreeGrafter"/>
</dbReference>
<evidence type="ECO:0000256" key="1">
    <source>
        <dbReference type="ARBA" id="ARBA00022515"/>
    </source>
</evidence>
<dbReference type="CDD" id="cd00984">
    <property type="entry name" value="DnaB_C"/>
    <property type="match status" value="1"/>
</dbReference>
<proteinExistence type="predicted"/>
<evidence type="ECO:0000313" key="3">
    <source>
        <dbReference type="EMBL" id="MCA9397524.1"/>
    </source>
</evidence>
<dbReference type="GO" id="GO:0003678">
    <property type="term" value="F:DNA helicase activity"/>
    <property type="evidence" value="ECO:0007669"/>
    <property type="project" value="InterPro"/>
</dbReference>
<evidence type="ECO:0000259" key="2">
    <source>
        <dbReference type="PROSITE" id="PS51199"/>
    </source>
</evidence>
<dbReference type="Gene3D" id="3.40.50.300">
    <property type="entry name" value="P-loop containing nucleotide triphosphate hydrolases"/>
    <property type="match status" value="1"/>
</dbReference>
<comment type="caution">
    <text evidence="3">The sequence shown here is derived from an EMBL/GenBank/DDBJ whole genome shotgun (WGS) entry which is preliminary data.</text>
</comment>
<reference evidence="3" key="1">
    <citation type="submission" date="2020-04" db="EMBL/GenBank/DDBJ databases">
        <authorList>
            <person name="Zhang T."/>
        </authorList>
    </citation>
    <scope>NUCLEOTIDE SEQUENCE</scope>
    <source>
        <strain evidence="3">HKST-UBA02</strain>
    </source>
</reference>
<dbReference type="GO" id="GO:0006269">
    <property type="term" value="P:DNA replication, synthesis of primer"/>
    <property type="evidence" value="ECO:0007669"/>
    <property type="project" value="UniProtKB-KW"/>
</dbReference>
<protein>
    <submittedName>
        <fullName evidence="3">DnaB-like helicase C-terminal domain-containing protein</fullName>
    </submittedName>
</protein>
<feature type="domain" description="SF4 helicase" evidence="2">
    <location>
        <begin position="1"/>
        <end position="253"/>
    </location>
</feature>
<evidence type="ECO:0000313" key="4">
    <source>
        <dbReference type="Proteomes" id="UP000699691"/>
    </source>
</evidence>
<dbReference type="GO" id="GO:0005524">
    <property type="term" value="F:ATP binding"/>
    <property type="evidence" value="ECO:0007669"/>
    <property type="project" value="InterPro"/>
</dbReference>
<dbReference type="PANTHER" id="PTHR30153:SF2">
    <property type="entry name" value="REPLICATIVE DNA HELICASE"/>
    <property type="match status" value="1"/>
</dbReference>
<keyword evidence="3" id="KW-0067">ATP-binding</keyword>
<dbReference type="Proteomes" id="UP000699691">
    <property type="component" value="Unassembled WGS sequence"/>
</dbReference>
<dbReference type="PROSITE" id="PS51199">
    <property type="entry name" value="SF4_HELICASE"/>
    <property type="match status" value="1"/>
</dbReference>
<dbReference type="SMART" id="SM00382">
    <property type="entry name" value="AAA"/>
    <property type="match status" value="1"/>
</dbReference>
<sequence>GFKDIDNMLAGLQDSNLIILAARPSVGKTSLALNIAQYVAVHEQLPVGFFSLESSKEELVDRLLSSQSNVDGWKIMTGNLNDQELERITEGMAVLADAPIFIDDTPGARIIDMMTKARRLHTEHNVRLIIVDYLQLAVSRGLENRVQEVTEISQAMKNIAREIKCPMLVLSQLSRSVEQRGDSRPMLSDLRDSGSIEQDADVVMFLHRPGDEDKLEQNHVKLTIAKHRNGATGEIDLIFRGDRTRYYGMDKKHIEEPEY</sequence>
<keyword evidence="1" id="KW-0639">Primosome</keyword>
<dbReference type="Pfam" id="PF03796">
    <property type="entry name" value="DnaB_C"/>
    <property type="match status" value="1"/>
</dbReference>
<organism evidence="3 4">
    <name type="scientific">candidate division WWE3 bacterium</name>
    <dbReference type="NCBI Taxonomy" id="2053526"/>
    <lineage>
        <taxon>Bacteria</taxon>
        <taxon>Katanobacteria</taxon>
    </lineage>
</organism>
<dbReference type="AlphaFoldDB" id="A0A955RW68"/>
<keyword evidence="3" id="KW-0347">Helicase</keyword>
<dbReference type="PANTHER" id="PTHR30153">
    <property type="entry name" value="REPLICATIVE DNA HELICASE DNAB"/>
    <property type="match status" value="1"/>
</dbReference>
<dbReference type="SUPFAM" id="SSF52540">
    <property type="entry name" value="P-loop containing nucleoside triphosphate hydrolases"/>
    <property type="match status" value="1"/>
</dbReference>
<dbReference type="InterPro" id="IPR007694">
    <property type="entry name" value="DNA_helicase_DnaB-like_C"/>
</dbReference>